<dbReference type="AlphaFoldDB" id="A0A4P9W2Q9"/>
<protein>
    <submittedName>
        <fullName evidence="1">Uncharacterized protein</fullName>
    </submittedName>
</protein>
<evidence type="ECO:0000313" key="2">
    <source>
        <dbReference type="Proteomes" id="UP000269721"/>
    </source>
</evidence>
<keyword evidence="2" id="KW-1185">Reference proteome</keyword>
<organism evidence="1 2">
    <name type="scientific">Blyttiomyces helicus</name>
    <dbReference type="NCBI Taxonomy" id="388810"/>
    <lineage>
        <taxon>Eukaryota</taxon>
        <taxon>Fungi</taxon>
        <taxon>Fungi incertae sedis</taxon>
        <taxon>Chytridiomycota</taxon>
        <taxon>Chytridiomycota incertae sedis</taxon>
        <taxon>Chytridiomycetes</taxon>
        <taxon>Chytridiomycetes incertae sedis</taxon>
        <taxon>Blyttiomyces</taxon>
    </lineage>
</organism>
<sequence length="202" mass="21668">MALSIRWSYRRQQHYTAINNTATFLVKPLNLTDILRGVSIVLTFPVLSNNTNVGPSPSSDDIRKRDYLYQLPFTYPVNVNYNTNTGTALEPLTIFSDDGIVLTCSNCYATGPTFPLLIPECKVDNILDLNLGPTIVLIGSASANVEGQIEATAGMDFTVAVSDSLDGNTFNPDNSVTKNVHTPALTATAVGTVSVGLGLDPQ</sequence>
<name>A0A4P9W2Q9_9FUNG</name>
<accession>A0A4P9W2Q9</accession>
<evidence type="ECO:0000313" key="1">
    <source>
        <dbReference type="EMBL" id="RKO84890.1"/>
    </source>
</evidence>
<reference evidence="2" key="1">
    <citation type="journal article" date="2018" name="Nat. Microbiol.">
        <title>Leveraging single-cell genomics to expand the fungal tree of life.</title>
        <authorList>
            <person name="Ahrendt S.R."/>
            <person name="Quandt C.A."/>
            <person name="Ciobanu D."/>
            <person name="Clum A."/>
            <person name="Salamov A."/>
            <person name="Andreopoulos B."/>
            <person name="Cheng J.F."/>
            <person name="Woyke T."/>
            <person name="Pelin A."/>
            <person name="Henrissat B."/>
            <person name="Reynolds N.K."/>
            <person name="Benny G.L."/>
            <person name="Smith M.E."/>
            <person name="James T.Y."/>
            <person name="Grigoriev I.V."/>
        </authorList>
    </citation>
    <scope>NUCLEOTIDE SEQUENCE [LARGE SCALE GENOMIC DNA]</scope>
</reference>
<dbReference type="Proteomes" id="UP000269721">
    <property type="component" value="Unassembled WGS sequence"/>
</dbReference>
<gene>
    <name evidence="1" type="ORF">BDK51DRAFT_48735</name>
</gene>
<dbReference type="EMBL" id="KZ999630">
    <property type="protein sequence ID" value="RKO84890.1"/>
    <property type="molecule type" value="Genomic_DNA"/>
</dbReference>
<proteinExistence type="predicted"/>